<feature type="domain" description="T-SNARE coiled-coil homology" evidence="2">
    <location>
        <begin position="69"/>
        <end position="110"/>
    </location>
</feature>
<dbReference type="EMBL" id="GILB01009549">
    <property type="protein sequence ID" value="NUU89882.1"/>
    <property type="molecule type" value="Transcribed_RNA"/>
</dbReference>
<dbReference type="Gene3D" id="1.20.5.110">
    <property type="match status" value="1"/>
</dbReference>
<keyword evidence="1" id="KW-0813">Transport</keyword>
<dbReference type="GO" id="GO:0005886">
    <property type="term" value="C:plasma membrane"/>
    <property type="evidence" value="ECO:0007669"/>
    <property type="project" value="TreeGrafter"/>
</dbReference>
<organism evidence="3">
    <name type="scientific">Populus davidiana</name>
    <dbReference type="NCBI Taxonomy" id="266767"/>
    <lineage>
        <taxon>Eukaryota</taxon>
        <taxon>Viridiplantae</taxon>
        <taxon>Streptophyta</taxon>
        <taxon>Embryophyta</taxon>
        <taxon>Tracheophyta</taxon>
        <taxon>Spermatophyta</taxon>
        <taxon>Magnoliopsida</taxon>
        <taxon>eudicotyledons</taxon>
        <taxon>Gunneridae</taxon>
        <taxon>Pentapetalae</taxon>
        <taxon>rosids</taxon>
        <taxon>fabids</taxon>
        <taxon>Malpighiales</taxon>
        <taxon>Salicaceae</taxon>
        <taxon>Saliceae</taxon>
        <taxon>Populus</taxon>
    </lineage>
</organism>
<dbReference type="InterPro" id="IPR000727">
    <property type="entry name" value="T_SNARE_dom"/>
</dbReference>
<dbReference type="GO" id="GO:0006886">
    <property type="term" value="P:intracellular protein transport"/>
    <property type="evidence" value="ECO:0007669"/>
    <property type="project" value="TreeGrafter"/>
</dbReference>
<dbReference type="GO" id="GO:0006887">
    <property type="term" value="P:exocytosis"/>
    <property type="evidence" value="ECO:0007669"/>
    <property type="project" value="TreeGrafter"/>
</dbReference>
<dbReference type="AlphaFoldDB" id="A0A6M2EXA5"/>
<dbReference type="PANTHER" id="PTHR19957">
    <property type="entry name" value="SYNTAXIN"/>
    <property type="match status" value="1"/>
</dbReference>
<sequence>MQATHLAAQDGFAMHFANSSLTITSWSVKDNDEGSKCTCRLNGRKSLFYQKFQQLIPINTTTSSSNLNNNMFLDMAVIVEAQGEQMDDIEHHVLKASHYVKDGTKELKSAKDHQKSSRKWMCIEKHDPSSFFTFVWVRFWSNFMIQCKVRYGATS</sequence>
<dbReference type="GO" id="GO:0005484">
    <property type="term" value="F:SNAP receptor activity"/>
    <property type="evidence" value="ECO:0007669"/>
    <property type="project" value="TreeGrafter"/>
</dbReference>
<dbReference type="PANTHER" id="PTHR19957:SF251">
    <property type="entry name" value="SYNTAXIN-RELATED PROTEIN KNOLLE"/>
    <property type="match status" value="1"/>
</dbReference>
<reference evidence="3" key="1">
    <citation type="submission" date="2020-03" db="EMBL/GenBank/DDBJ databases">
        <authorList>
            <person name="Zhang R."/>
        </authorList>
    </citation>
    <scope>NUCLEOTIDE SEQUENCE</scope>
</reference>
<dbReference type="GO" id="GO:0006906">
    <property type="term" value="P:vesicle fusion"/>
    <property type="evidence" value="ECO:0007669"/>
    <property type="project" value="TreeGrafter"/>
</dbReference>
<dbReference type="CDD" id="cd15848">
    <property type="entry name" value="SNARE_syntaxin1-like"/>
    <property type="match status" value="1"/>
</dbReference>
<dbReference type="GO" id="GO:0048278">
    <property type="term" value="P:vesicle docking"/>
    <property type="evidence" value="ECO:0007669"/>
    <property type="project" value="TreeGrafter"/>
</dbReference>
<evidence type="ECO:0000313" key="3">
    <source>
        <dbReference type="EMBL" id="NUU89882.1"/>
    </source>
</evidence>
<dbReference type="InterPro" id="IPR045242">
    <property type="entry name" value="Syntaxin"/>
</dbReference>
<dbReference type="SUPFAM" id="SSF58038">
    <property type="entry name" value="SNARE fusion complex"/>
    <property type="match status" value="1"/>
</dbReference>
<evidence type="ECO:0000259" key="2">
    <source>
        <dbReference type="PROSITE" id="PS50192"/>
    </source>
</evidence>
<dbReference type="GO" id="GO:0012505">
    <property type="term" value="C:endomembrane system"/>
    <property type="evidence" value="ECO:0007669"/>
    <property type="project" value="TreeGrafter"/>
</dbReference>
<evidence type="ECO:0000256" key="1">
    <source>
        <dbReference type="ARBA" id="ARBA00022927"/>
    </source>
</evidence>
<name>A0A6M2EXA5_9ROSI</name>
<proteinExistence type="predicted"/>
<dbReference type="GO" id="GO:0031201">
    <property type="term" value="C:SNARE complex"/>
    <property type="evidence" value="ECO:0007669"/>
    <property type="project" value="TreeGrafter"/>
</dbReference>
<keyword evidence="1" id="KW-0653">Protein transport</keyword>
<dbReference type="SMART" id="SM00397">
    <property type="entry name" value="t_SNARE"/>
    <property type="match status" value="1"/>
</dbReference>
<accession>A0A6M2EXA5</accession>
<dbReference type="PROSITE" id="PS50192">
    <property type="entry name" value="T_SNARE"/>
    <property type="match status" value="1"/>
</dbReference>
<protein>
    <recommendedName>
        <fullName evidence="2">t-SNARE coiled-coil homology domain-containing protein</fullName>
    </recommendedName>
</protein>
<dbReference type="Pfam" id="PF05739">
    <property type="entry name" value="SNARE"/>
    <property type="match status" value="1"/>
</dbReference>
<dbReference type="GO" id="GO:0000149">
    <property type="term" value="F:SNARE binding"/>
    <property type="evidence" value="ECO:0007669"/>
    <property type="project" value="TreeGrafter"/>
</dbReference>